<protein>
    <recommendedName>
        <fullName evidence="7">RWP-RK domain-containing protein</fullName>
    </recommendedName>
</protein>
<proteinExistence type="predicted"/>
<dbReference type="OrthoDB" id="6270329at2759"/>
<organism evidence="8 9">
    <name type="scientific">Artemisia annua</name>
    <name type="common">Sweet wormwood</name>
    <dbReference type="NCBI Taxonomy" id="35608"/>
    <lineage>
        <taxon>Eukaryota</taxon>
        <taxon>Viridiplantae</taxon>
        <taxon>Streptophyta</taxon>
        <taxon>Embryophyta</taxon>
        <taxon>Tracheophyta</taxon>
        <taxon>Spermatophyta</taxon>
        <taxon>Magnoliopsida</taxon>
        <taxon>eudicotyledons</taxon>
        <taxon>Gunneridae</taxon>
        <taxon>Pentapetalae</taxon>
        <taxon>asterids</taxon>
        <taxon>campanulids</taxon>
        <taxon>Asterales</taxon>
        <taxon>Asteraceae</taxon>
        <taxon>Asteroideae</taxon>
        <taxon>Anthemideae</taxon>
        <taxon>Artemisiinae</taxon>
        <taxon>Artemisia</taxon>
    </lineage>
</organism>
<evidence type="ECO:0000256" key="3">
    <source>
        <dbReference type="ARBA" id="ARBA00023054"/>
    </source>
</evidence>
<keyword evidence="2" id="KW-0805">Transcription regulation</keyword>
<dbReference type="InterPro" id="IPR003035">
    <property type="entry name" value="RWP-RK_dom"/>
</dbReference>
<evidence type="ECO:0000256" key="1">
    <source>
        <dbReference type="ARBA" id="ARBA00004049"/>
    </source>
</evidence>
<evidence type="ECO:0000313" key="8">
    <source>
        <dbReference type="EMBL" id="PWA51377.1"/>
    </source>
</evidence>
<feature type="domain" description="RWP-RK" evidence="7">
    <location>
        <begin position="1"/>
        <end position="70"/>
    </location>
</feature>
<dbReference type="PANTHER" id="PTHR46373:SF20">
    <property type="entry name" value="PROTEIN RKD1"/>
    <property type="match status" value="1"/>
</dbReference>
<dbReference type="AlphaFoldDB" id="A0A2U1LQW1"/>
<evidence type="ECO:0000313" key="9">
    <source>
        <dbReference type="Proteomes" id="UP000245207"/>
    </source>
</evidence>
<dbReference type="Proteomes" id="UP000245207">
    <property type="component" value="Unassembled WGS sequence"/>
</dbReference>
<dbReference type="PROSITE" id="PS51519">
    <property type="entry name" value="RWP_RK"/>
    <property type="match status" value="1"/>
</dbReference>
<dbReference type="EMBL" id="PKPP01008179">
    <property type="protein sequence ID" value="PWA51377.1"/>
    <property type="molecule type" value="Genomic_DNA"/>
</dbReference>
<dbReference type="InterPro" id="IPR044607">
    <property type="entry name" value="RKD-like"/>
</dbReference>
<accession>A0A2U1LQW1</accession>
<evidence type="ECO:0000256" key="6">
    <source>
        <dbReference type="ARBA" id="ARBA00023242"/>
    </source>
</evidence>
<comment type="caution">
    <text evidence="8">The sequence shown here is derived from an EMBL/GenBank/DDBJ whole genome shotgun (WGS) entry which is preliminary data.</text>
</comment>
<dbReference type="Pfam" id="PF02042">
    <property type="entry name" value="RWP-RK"/>
    <property type="match status" value="1"/>
</dbReference>
<sequence length="133" mass="15598">MSYSKEVISQYFHMTIPAKELGIALTALKFNCRRVGIKRWPYRKLMSLNKIINDFQAQNEGGQSDDSKQNLIRRLEKEKKQIEENPNLRVAKSTQRLRQCYFKAKHKQRKYVNLELSLAPPSSVNVDIPVKYI</sequence>
<evidence type="ECO:0000256" key="4">
    <source>
        <dbReference type="ARBA" id="ARBA00023125"/>
    </source>
</evidence>
<dbReference type="GO" id="GO:0003700">
    <property type="term" value="F:DNA-binding transcription factor activity"/>
    <property type="evidence" value="ECO:0007669"/>
    <property type="project" value="InterPro"/>
</dbReference>
<keyword evidence="6" id="KW-0539">Nucleus</keyword>
<evidence type="ECO:0000256" key="2">
    <source>
        <dbReference type="ARBA" id="ARBA00023015"/>
    </source>
</evidence>
<comment type="function">
    <text evidence="1">Putative transcription factor.</text>
</comment>
<name>A0A2U1LQW1_ARTAN</name>
<keyword evidence="3" id="KW-0175">Coiled coil</keyword>
<dbReference type="GO" id="GO:0003677">
    <property type="term" value="F:DNA binding"/>
    <property type="evidence" value="ECO:0007669"/>
    <property type="project" value="UniProtKB-KW"/>
</dbReference>
<keyword evidence="5" id="KW-0804">Transcription</keyword>
<evidence type="ECO:0000259" key="7">
    <source>
        <dbReference type="PROSITE" id="PS51519"/>
    </source>
</evidence>
<keyword evidence="9" id="KW-1185">Reference proteome</keyword>
<keyword evidence="4" id="KW-0238">DNA-binding</keyword>
<evidence type="ECO:0000256" key="5">
    <source>
        <dbReference type="ARBA" id="ARBA00023163"/>
    </source>
</evidence>
<dbReference type="PANTHER" id="PTHR46373">
    <property type="entry name" value="PROTEIN RKD4"/>
    <property type="match status" value="1"/>
</dbReference>
<gene>
    <name evidence="8" type="ORF">CTI12_AA465130</name>
</gene>
<reference evidence="8 9" key="1">
    <citation type="journal article" date="2018" name="Mol. Plant">
        <title>The genome of Artemisia annua provides insight into the evolution of Asteraceae family and artemisinin biosynthesis.</title>
        <authorList>
            <person name="Shen Q."/>
            <person name="Zhang L."/>
            <person name="Liao Z."/>
            <person name="Wang S."/>
            <person name="Yan T."/>
            <person name="Shi P."/>
            <person name="Liu M."/>
            <person name="Fu X."/>
            <person name="Pan Q."/>
            <person name="Wang Y."/>
            <person name="Lv Z."/>
            <person name="Lu X."/>
            <person name="Zhang F."/>
            <person name="Jiang W."/>
            <person name="Ma Y."/>
            <person name="Chen M."/>
            <person name="Hao X."/>
            <person name="Li L."/>
            <person name="Tang Y."/>
            <person name="Lv G."/>
            <person name="Zhou Y."/>
            <person name="Sun X."/>
            <person name="Brodelius P.E."/>
            <person name="Rose J.K.C."/>
            <person name="Tang K."/>
        </authorList>
    </citation>
    <scope>NUCLEOTIDE SEQUENCE [LARGE SCALE GENOMIC DNA]</scope>
    <source>
        <strain evidence="9">cv. Huhao1</strain>
        <tissue evidence="8">Leaf</tissue>
    </source>
</reference>